<accession>A0A5M3XJ00</accession>
<dbReference type="AlphaFoldDB" id="A0A5M3XJ00"/>
<evidence type="ECO:0000256" key="1">
    <source>
        <dbReference type="SAM" id="Phobius"/>
    </source>
</evidence>
<dbReference type="Proteomes" id="UP000377595">
    <property type="component" value="Unassembled WGS sequence"/>
</dbReference>
<dbReference type="OrthoDB" id="9825520at2"/>
<feature type="transmembrane region" description="Helical" evidence="1">
    <location>
        <begin position="97"/>
        <end position="117"/>
    </location>
</feature>
<reference evidence="2 3" key="1">
    <citation type="submission" date="2019-10" db="EMBL/GenBank/DDBJ databases">
        <title>Whole genome shotgun sequence of Acrocarpospora pleiomorpha NBRC 16267.</title>
        <authorList>
            <person name="Ichikawa N."/>
            <person name="Kimura A."/>
            <person name="Kitahashi Y."/>
            <person name="Komaki H."/>
            <person name="Oguchi A."/>
        </authorList>
    </citation>
    <scope>NUCLEOTIDE SEQUENCE [LARGE SCALE GENOMIC DNA]</scope>
    <source>
        <strain evidence="2 3">NBRC 16267</strain>
    </source>
</reference>
<evidence type="ECO:0000313" key="3">
    <source>
        <dbReference type="Proteomes" id="UP000377595"/>
    </source>
</evidence>
<organism evidence="2 3">
    <name type="scientific">Acrocarpospora pleiomorpha</name>
    <dbReference type="NCBI Taxonomy" id="90975"/>
    <lineage>
        <taxon>Bacteria</taxon>
        <taxon>Bacillati</taxon>
        <taxon>Actinomycetota</taxon>
        <taxon>Actinomycetes</taxon>
        <taxon>Streptosporangiales</taxon>
        <taxon>Streptosporangiaceae</taxon>
        <taxon>Acrocarpospora</taxon>
    </lineage>
</organism>
<feature type="transmembrane region" description="Helical" evidence="1">
    <location>
        <begin position="55"/>
        <end position="77"/>
    </location>
</feature>
<proteinExistence type="predicted"/>
<feature type="transmembrane region" description="Helical" evidence="1">
    <location>
        <begin position="123"/>
        <end position="140"/>
    </location>
</feature>
<comment type="caution">
    <text evidence="2">The sequence shown here is derived from an EMBL/GenBank/DDBJ whole genome shotgun (WGS) entry which is preliminary data.</text>
</comment>
<dbReference type="EMBL" id="BLAF01000010">
    <property type="protein sequence ID" value="GES19083.1"/>
    <property type="molecule type" value="Genomic_DNA"/>
</dbReference>
<keyword evidence="1" id="KW-0472">Membrane</keyword>
<sequence>MAEEISPEQARDALEHTDRLSRRVRARAYSMRLYLLVCAAGISVALLVIGLVEPVVLKTVLALATTILPFAAVTLWYRRLPVLARTPPPPRWGAYPYAWGTWLLWCAAAGFGLLTGLDGRLEYWIPAALVVAAPLTFAALREPRP</sequence>
<keyword evidence="1" id="KW-1133">Transmembrane helix</keyword>
<keyword evidence="1" id="KW-0812">Transmembrane</keyword>
<gene>
    <name evidence="2" type="ORF">Aple_019790</name>
</gene>
<keyword evidence="3" id="KW-1185">Reference proteome</keyword>
<feature type="transmembrane region" description="Helical" evidence="1">
    <location>
        <begin position="29"/>
        <end position="49"/>
    </location>
</feature>
<protein>
    <submittedName>
        <fullName evidence="2">Uncharacterized protein</fullName>
    </submittedName>
</protein>
<evidence type="ECO:0000313" key="2">
    <source>
        <dbReference type="EMBL" id="GES19083.1"/>
    </source>
</evidence>
<dbReference type="RefSeq" id="WP_155344201.1">
    <property type="nucleotide sequence ID" value="NZ_BAAAHM010000018.1"/>
</dbReference>
<name>A0A5M3XJ00_9ACTN</name>